<proteinExistence type="predicted"/>
<evidence type="ECO:0000313" key="2">
    <source>
        <dbReference type="Proteomes" id="UP000241292"/>
    </source>
</evidence>
<protein>
    <submittedName>
        <fullName evidence="1">Tail assembly chaperone</fullName>
    </submittedName>
</protein>
<dbReference type="KEGG" id="vg:40100997"/>
<gene>
    <name evidence="1" type="primary">16</name>
    <name evidence="1" type="ORF">PBI_GOLDEN_16</name>
</gene>
<sequence>MSFNSYEELMQAVEERRQDVLTLEVDLGSAYSQEHEDAKKELAQAKALKQLAGNQEFLGDNVAALEARVAETKPEARSVFVRFSRLKLGEWATLVKQAGLTPVDQYEKVLPKTFIGVWGQDPTEEVEGVLPEPLSTDAALLSSKGDKGILPGGMLHQVVQAFMAWQNSSGGHHHPPYEIGPRLALVLDMALESGRPPLRLLDEGSPDSWQELDLEVVAQWKHMKEVKCPGCGRPLAEHLHNSTLGREEAIEDYEVFSVDCPAQQAIAGGQSAWRQANKGAIDSHMKGNGPDPSMGVYWLTKRPGERLPIPEQ</sequence>
<reference evidence="1 2" key="1">
    <citation type="submission" date="2018-02" db="EMBL/GenBank/DDBJ databases">
        <authorList>
            <person name="Ashman T.L."/>
            <person name="Iles K.S."/>
            <person name="Zack K.M."/>
            <person name="Garlena R.A."/>
            <person name="Russell D.A."/>
            <person name="Pope W.H."/>
            <person name="Jacobs-Sera D."/>
            <person name="Hatfull G.F."/>
        </authorList>
    </citation>
    <scope>NUCLEOTIDE SEQUENCE [LARGE SCALE GENOMIC DNA]</scope>
</reference>
<dbReference type="RefSeq" id="YP_009624156.1">
    <property type="nucleotide sequence ID" value="NC_042117.1"/>
</dbReference>
<organism evidence="1 2">
    <name type="scientific">Microbacterium phage Golden</name>
    <dbReference type="NCBI Taxonomy" id="2099624"/>
    <lineage>
        <taxon>Viruses</taxon>
        <taxon>Duplodnaviria</taxon>
        <taxon>Heunggongvirae</taxon>
        <taxon>Uroviricota</taxon>
        <taxon>Caudoviricetes</taxon>
        <taxon>Kojivirus</taxon>
        <taxon>Kojivirus golden</taxon>
    </lineage>
</organism>
<dbReference type="Proteomes" id="UP000241292">
    <property type="component" value="Segment"/>
</dbReference>
<dbReference type="OrthoDB" id="14440at10239"/>
<dbReference type="GeneID" id="40100997"/>
<dbReference type="EMBL" id="MG925343">
    <property type="protein sequence ID" value="AVJ49806.1"/>
    <property type="molecule type" value="Genomic_DNA"/>
</dbReference>
<evidence type="ECO:0000313" key="1">
    <source>
        <dbReference type="EMBL" id="AVJ49806.1"/>
    </source>
</evidence>
<keyword evidence="2" id="KW-1185">Reference proteome</keyword>
<name>A0A2P1CEZ9_9CAUD</name>
<accession>A0A2P1CEZ9</accession>